<evidence type="ECO:0000313" key="1">
    <source>
        <dbReference type="EMBL" id="CAG9558039.1"/>
    </source>
</evidence>
<gene>
    <name evidence="1" type="ORF">DCHRY22_LOCUS280</name>
</gene>
<dbReference type="AlphaFoldDB" id="A0A8J2MWJ0"/>
<sequence>MIVFGSQDSQLKYSYCLARCPCCLQRRCHNRHRLAAAEPYELVNNPRNSSEFRTDTNIVIFSSASATLRIFQCASDIPRKTS</sequence>
<proteinExistence type="predicted"/>
<dbReference type="Proteomes" id="UP000789524">
    <property type="component" value="Unassembled WGS sequence"/>
</dbReference>
<dbReference type="EMBL" id="CAKASE010000043">
    <property type="protein sequence ID" value="CAG9558039.1"/>
    <property type="molecule type" value="Genomic_DNA"/>
</dbReference>
<evidence type="ECO:0000313" key="2">
    <source>
        <dbReference type="Proteomes" id="UP000789524"/>
    </source>
</evidence>
<comment type="caution">
    <text evidence="1">The sequence shown here is derived from an EMBL/GenBank/DDBJ whole genome shotgun (WGS) entry which is preliminary data.</text>
</comment>
<organism evidence="1 2">
    <name type="scientific">Danaus chrysippus</name>
    <name type="common">African queen</name>
    <dbReference type="NCBI Taxonomy" id="151541"/>
    <lineage>
        <taxon>Eukaryota</taxon>
        <taxon>Metazoa</taxon>
        <taxon>Ecdysozoa</taxon>
        <taxon>Arthropoda</taxon>
        <taxon>Hexapoda</taxon>
        <taxon>Insecta</taxon>
        <taxon>Pterygota</taxon>
        <taxon>Neoptera</taxon>
        <taxon>Endopterygota</taxon>
        <taxon>Lepidoptera</taxon>
        <taxon>Glossata</taxon>
        <taxon>Ditrysia</taxon>
        <taxon>Papilionoidea</taxon>
        <taxon>Nymphalidae</taxon>
        <taxon>Danainae</taxon>
        <taxon>Danaini</taxon>
        <taxon>Danaina</taxon>
        <taxon>Danaus</taxon>
        <taxon>Anosia</taxon>
    </lineage>
</organism>
<name>A0A8J2MWJ0_9NEOP</name>
<reference evidence="1" key="1">
    <citation type="submission" date="2021-09" db="EMBL/GenBank/DDBJ databases">
        <authorList>
            <person name="Martin H S."/>
        </authorList>
    </citation>
    <scope>NUCLEOTIDE SEQUENCE</scope>
</reference>
<keyword evidence="2" id="KW-1185">Reference proteome</keyword>
<accession>A0A8J2MWJ0</accession>
<protein>
    <submittedName>
        <fullName evidence="1">(African queen) hypothetical protein</fullName>
    </submittedName>
</protein>